<name>A0AAV9UKW5_9PEZI</name>
<protein>
    <submittedName>
        <fullName evidence="1">Uncharacterized protein</fullName>
    </submittedName>
</protein>
<keyword evidence="2" id="KW-1185">Reference proteome</keyword>
<dbReference type="EMBL" id="JAVHNS010000010">
    <property type="protein sequence ID" value="KAK6341989.1"/>
    <property type="molecule type" value="Genomic_DNA"/>
</dbReference>
<accession>A0AAV9UKW5</accession>
<comment type="caution">
    <text evidence="1">The sequence shown here is derived from an EMBL/GenBank/DDBJ whole genome shotgun (WGS) entry which is preliminary data.</text>
</comment>
<organism evidence="1 2">
    <name type="scientific">Orbilia blumenaviensis</name>
    <dbReference type="NCBI Taxonomy" id="1796055"/>
    <lineage>
        <taxon>Eukaryota</taxon>
        <taxon>Fungi</taxon>
        <taxon>Dikarya</taxon>
        <taxon>Ascomycota</taxon>
        <taxon>Pezizomycotina</taxon>
        <taxon>Orbiliomycetes</taxon>
        <taxon>Orbiliales</taxon>
        <taxon>Orbiliaceae</taxon>
        <taxon>Orbilia</taxon>
    </lineage>
</organism>
<gene>
    <name evidence="1" type="ORF">TWF730_001470</name>
</gene>
<reference evidence="1 2" key="1">
    <citation type="submission" date="2019-10" db="EMBL/GenBank/DDBJ databases">
        <authorList>
            <person name="Palmer J.M."/>
        </authorList>
    </citation>
    <scope>NUCLEOTIDE SEQUENCE [LARGE SCALE GENOMIC DNA]</scope>
    <source>
        <strain evidence="1 2">TWF730</strain>
    </source>
</reference>
<sequence>MILLRKEDLKRTKACFWSSREMALSRLREEPELESLLSSCSGFDWYYEVNLKSLDKWPQLSEEERYRKLAIKYLRLGHDGRLPYIERATQSSQFIYRSAPLPARRCAKEHGLMVLPRVPASVYTNRERWACQYNSNYDANVLLFRTWFGDEEYSISRSDELYEKLILNWKEAWQYDERFFVNQGYCFTDVSYADESEAPVRSDANSLEEWLLSRLPDFLSSSGSFENDLVGLSSDWDDEVEEQTCLAIIDKETVINGWLLVSTVNHKGNVLGRWRIPVGSLAPHVFLLGIGIPEQFAESLYYRGFVCLDGRIDGDQSFRGAVFPVLNPPGLWWFTPNARGFAFQRPSEKAPPW</sequence>
<dbReference type="Proteomes" id="UP001373714">
    <property type="component" value="Unassembled WGS sequence"/>
</dbReference>
<proteinExistence type="predicted"/>
<evidence type="ECO:0000313" key="1">
    <source>
        <dbReference type="EMBL" id="KAK6341989.1"/>
    </source>
</evidence>
<dbReference type="AlphaFoldDB" id="A0AAV9UKW5"/>
<evidence type="ECO:0000313" key="2">
    <source>
        <dbReference type="Proteomes" id="UP001373714"/>
    </source>
</evidence>